<protein>
    <submittedName>
        <fullName evidence="3">Ketosteroid isomerase-like protein</fullName>
    </submittedName>
</protein>
<evidence type="ECO:0000313" key="3">
    <source>
        <dbReference type="EMBL" id="NYF78392.1"/>
    </source>
</evidence>
<dbReference type="InterPro" id="IPR027843">
    <property type="entry name" value="DUF4440"/>
</dbReference>
<evidence type="ECO:0000256" key="1">
    <source>
        <dbReference type="SAM" id="SignalP"/>
    </source>
</evidence>
<keyword evidence="3" id="KW-0413">Isomerase</keyword>
<proteinExistence type="predicted"/>
<keyword evidence="1" id="KW-0732">Signal</keyword>
<dbReference type="Proteomes" id="UP000589520">
    <property type="component" value="Unassembled WGS sequence"/>
</dbReference>
<dbReference type="Gene3D" id="3.10.450.50">
    <property type="match status" value="1"/>
</dbReference>
<feature type="domain" description="DUF4440" evidence="2">
    <location>
        <begin position="33"/>
        <end position="136"/>
    </location>
</feature>
<name>A0A7Y9PEN0_9BACT</name>
<organism evidence="3 4">
    <name type="scientific">Granulicella arctica</name>
    <dbReference type="NCBI Taxonomy" id="940613"/>
    <lineage>
        <taxon>Bacteria</taxon>
        <taxon>Pseudomonadati</taxon>
        <taxon>Acidobacteriota</taxon>
        <taxon>Terriglobia</taxon>
        <taxon>Terriglobales</taxon>
        <taxon>Acidobacteriaceae</taxon>
        <taxon>Granulicella</taxon>
    </lineage>
</organism>
<keyword evidence="4" id="KW-1185">Reference proteome</keyword>
<gene>
    <name evidence="3" type="ORF">HDF17_000679</name>
</gene>
<sequence>MLFLLVVALGAGRAAVAALPHASRHDAKREIEVLEEQWRTALIAGDVAALDRLMSDDFIGISMTGQVNTKMQQLDRVRNRTLVITKMDLSDVKIKLVGSVAIVTSLSQIEGMNDGLSMQGTFRYTRVYQRLPSGVWETTNFEATRVPGGRRPPPPAE</sequence>
<dbReference type="AlphaFoldDB" id="A0A7Y9PEN0"/>
<dbReference type="Pfam" id="PF14534">
    <property type="entry name" value="DUF4440"/>
    <property type="match status" value="1"/>
</dbReference>
<dbReference type="InterPro" id="IPR032710">
    <property type="entry name" value="NTF2-like_dom_sf"/>
</dbReference>
<evidence type="ECO:0000313" key="4">
    <source>
        <dbReference type="Proteomes" id="UP000589520"/>
    </source>
</evidence>
<accession>A0A7Y9PEN0</accession>
<dbReference type="RefSeq" id="WP_348640782.1">
    <property type="nucleotide sequence ID" value="NZ_JACCCW010000001.1"/>
</dbReference>
<comment type="caution">
    <text evidence="3">The sequence shown here is derived from an EMBL/GenBank/DDBJ whole genome shotgun (WGS) entry which is preliminary data.</text>
</comment>
<feature type="chain" id="PRO_5030805939" evidence="1">
    <location>
        <begin position="18"/>
        <end position="157"/>
    </location>
</feature>
<evidence type="ECO:0000259" key="2">
    <source>
        <dbReference type="Pfam" id="PF14534"/>
    </source>
</evidence>
<reference evidence="3 4" key="1">
    <citation type="submission" date="2020-07" db="EMBL/GenBank/DDBJ databases">
        <title>Genomic Encyclopedia of Type Strains, Phase IV (KMG-V): Genome sequencing to study the core and pangenomes of soil and plant-associated prokaryotes.</title>
        <authorList>
            <person name="Whitman W."/>
        </authorList>
    </citation>
    <scope>NUCLEOTIDE SEQUENCE [LARGE SCALE GENOMIC DNA]</scope>
    <source>
        <strain evidence="3 4">X4EP2</strain>
    </source>
</reference>
<dbReference type="SUPFAM" id="SSF54427">
    <property type="entry name" value="NTF2-like"/>
    <property type="match status" value="1"/>
</dbReference>
<dbReference type="EMBL" id="JACCCW010000001">
    <property type="protein sequence ID" value="NYF78392.1"/>
    <property type="molecule type" value="Genomic_DNA"/>
</dbReference>
<dbReference type="GO" id="GO:0016853">
    <property type="term" value="F:isomerase activity"/>
    <property type="evidence" value="ECO:0007669"/>
    <property type="project" value="UniProtKB-KW"/>
</dbReference>
<feature type="signal peptide" evidence="1">
    <location>
        <begin position="1"/>
        <end position="17"/>
    </location>
</feature>